<sequence>MVLLSWVTSATSAFDGTKDIMEALRNKHTNLANELEKNITDLMEGLVERIRALSFQSIESSRLMFSATMLLYLDTAAIMNWRPRINGLLGNINANTGDPQVGWDIDQFMTDIAEATLVMSSVVKNGGLAPGGFNFDAKLSVPFVIFCSSKIALVRFVIDKRTGGSHGFCHVDFQDDEALEIAIVLDQSKLEGFPLLGPTEADWEYQIAGPGSSSIEKSFSSTVLNFVLAFVMDFVGMRMNKPLYTMSYTLATAGAVGLLFAGIYALVGPS</sequence>
<keyword evidence="6" id="KW-0119">Carbohydrate metabolism</keyword>
<dbReference type="SUPFAM" id="SSF54928">
    <property type="entry name" value="RNA-binding domain, RBD"/>
    <property type="match status" value="1"/>
</dbReference>
<reference evidence="9" key="3">
    <citation type="submission" date="2021-05" db="UniProtKB">
        <authorList>
            <consortium name="EnsemblPlants"/>
        </authorList>
    </citation>
    <scope>IDENTIFICATION</scope>
    <source>
        <strain evidence="9">cv. B73</strain>
    </source>
</reference>
<evidence type="ECO:0000313" key="10">
    <source>
        <dbReference type="Proteomes" id="UP000007305"/>
    </source>
</evidence>
<protein>
    <recommendedName>
        <fullName evidence="2">xylose isomerase</fullName>
        <ecNumber evidence="2">5.3.1.5</ecNumber>
    </recommendedName>
</protein>
<dbReference type="InterPro" id="IPR001998">
    <property type="entry name" value="Xylose_isomerase"/>
</dbReference>
<dbReference type="GO" id="GO:0003676">
    <property type="term" value="F:nucleic acid binding"/>
    <property type="evidence" value="ECO:0007669"/>
    <property type="project" value="InterPro"/>
</dbReference>
<comment type="catalytic activity">
    <reaction evidence="7">
        <text>alpha-D-xylose = alpha-D-xylulofuranose</text>
        <dbReference type="Rhea" id="RHEA:22816"/>
        <dbReference type="ChEBI" id="CHEBI:28518"/>
        <dbReference type="ChEBI" id="CHEBI:188998"/>
        <dbReference type="EC" id="5.3.1.5"/>
    </reaction>
</comment>
<proteinExistence type="inferred from homology"/>
<evidence type="ECO:0000256" key="2">
    <source>
        <dbReference type="ARBA" id="ARBA00011958"/>
    </source>
</evidence>
<dbReference type="InterPro" id="IPR036237">
    <property type="entry name" value="Xyl_isomerase-like_sf"/>
</dbReference>
<reference evidence="10" key="1">
    <citation type="journal article" date="2009" name="Science">
        <title>The B73 maize genome: complexity, diversity, and dynamics.</title>
        <authorList>
            <person name="Schnable P.S."/>
            <person name="Ware D."/>
            <person name="Fulton R.S."/>
            <person name="Stein J.C."/>
            <person name="Wei F."/>
            <person name="Pasternak S."/>
            <person name="Liang C."/>
            <person name="Zhang J."/>
            <person name="Fulton L."/>
            <person name="Graves T.A."/>
            <person name="Minx P."/>
            <person name="Reily A.D."/>
            <person name="Courtney L."/>
            <person name="Kruchowski S.S."/>
            <person name="Tomlinson C."/>
            <person name="Strong C."/>
            <person name="Delehaunty K."/>
            <person name="Fronick C."/>
            <person name="Courtney B."/>
            <person name="Rock S.M."/>
            <person name="Belter E."/>
            <person name="Du F."/>
            <person name="Kim K."/>
            <person name="Abbott R.M."/>
            <person name="Cotton M."/>
            <person name="Levy A."/>
            <person name="Marchetto P."/>
            <person name="Ochoa K."/>
            <person name="Jackson S.M."/>
            <person name="Gillam B."/>
            <person name="Chen W."/>
            <person name="Yan L."/>
            <person name="Higginbotham J."/>
            <person name="Cardenas M."/>
            <person name="Waligorski J."/>
            <person name="Applebaum E."/>
            <person name="Phelps L."/>
            <person name="Falcone J."/>
            <person name="Kanchi K."/>
            <person name="Thane T."/>
            <person name="Scimone A."/>
            <person name="Thane N."/>
            <person name="Henke J."/>
            <person name="Wang T."/>
            <person name="Ruppert J."/>
            <person name="Shah N."/>
            <person name="Rotter K."/>
            <person name="Hodges J."/>
            <person name="Ingenthron E."/>
            <person name="Cordes M."/>
            <person name="Kohlberg S."/>
            <person name="Sgro J."/>
            <person name="Delgado B."/>
            <person name="Mead K."/>
            <person name="Chinwalla A."/>
            <person name="Leonard S."/>
            <person name="Crouse K."/>
            <person name="Collura K."/>
            <person name="Kudrna D."/>
            <person name="Currie J."/>
            <person name="He R."/>
            <person name="Angelova A."/>
            <person name="Rajasekar S."/>
            <person name="Mueller T."/>
            <person name="Lomeli R."/>
            <person name="Scara G."/>
            <person name="Ko A."/>
            <person name="Delaney K."/>
            <person name="Wissotski M."/>
            <person name="Lopez G."/>
            <person name="Campos D."/>
            <person name="Braidotti M."/>
            <person name="Ashley E."/>
            <person name="Golser W."/>
            <person name="Kim H."/>
            <person name="Lee S."/>
            <person name="Lin J."/>
            <person name="Dujmic Z."/>
            <person name="Kim W."/>
            <person name="Talag J."/>
            <person name="Zuccolo A."/>
            <person name="Fan C."/>
            <person name="Sebastian A."/>
            <person name="Kramer M."/>
            <person name="Spiegel L."/>
            <person name="Nascimento L."/>
            <person name="Zutavern T."/>
            <person name="Miller B."/>
            <person name="Ambroise C."/>
            <person name="Muller S."/>
            <person name="Spooner W."/>
            <person name="Narechania A."/>
            <person name="Ren L."/>
            <person name="Wei S."/>
            <person name="Kumari S."/>
            <person name="Faga B."/>
            <person name="Levy M.J."/>
            <person name="McMahan L."/>
            <person name="Van Buren P."/>
            <person name="Vaughn M.W."/>
            <person name="Ying K."/>
            <person name="Yeh C.-T."/>
            <person name="Emrich S.J."/>
            <person name="Jia Y."/>
            <person name="Kalyanaraman A."/>
            <person name="Hsia A.-P."/>
            <person name="Barbazuk W.B."/>
            <person name="Baucom R.S."/>
            <person name="Brutnell T.P."/>
            <person name="Carpita N.C."/>
            <person name="Chaparro C."/>
            <person name="Chia J.-M."/>
            <person name="Deragon J.-M."/>
            <person name="Estill J.C."/>
            <person name="Fu Y."/>
            <person name="Jeddeloh J.A."/>
            <person name="Han Y."/>
            <person name="Lee H."/>
            <person name="Li P."/>
            <person name="Lisch D.R."/>
            <person name="Liu S."/>
            <person name="Liu Z."/>
            <person name="Nagel D.H."/>
            <person name="McCann M.C."/>
            <person name="SanMiguel P."/>
            <person name="Myers A.M."/>
            <person name="Nettleton D."/>
            <person name="Nguyen J."/>
            <person name="Penning B.W."/>
            <person name="Ponnala L."/>
            <person name="Schneider K.L."/>
            <person name="Schwartz D.C."/>
            <person name="Sharma A."/>
            <person name="Soderlund C."/>
            <person name="Springer N.M."/>
            <person name="Sun Q."/>
            <person name="Wang H."/>
            <person name="Waterman M."/>
            <person name="Westerman R."/>
            <person name="Wolfgruber T.K."/>
            <person name="Yang L."/>
            <person name="Yu Y."/>
            <person name="Zhang L."/>
            <person name="Zhou S."/>
            <person name="Zhu Q."/>
            <person name="Bennetzen J.L."/>
            <person name="Dawe R.K."/>
            <person name="Jiang J."/>
            <person name="Jiang N."/>
            <person name="Presting G.G."/>
            <person name="Wessler S.R."/>
            <person name="Aluru S."/>
            <person name="Martienssen R.A."/>
            <person name="Clifton S.W."/>
            <person name="McCombie W.R."/>
            <person name="Wing R.A."/>
            <person name="Wilson R.K."/>
        </authorList>
    </citation>
    <scope>NUCLEOTIDE SEQUENCE [LARGE SCALE GENOMIC DNA]</scope>
    <source>
        <strain evidence="10">cv. B73</strain>
    </source>
</reference>
<comment type="similarity">
    <text evidence="1">Belongs to the xylose isomerase family.</text>
</comment>
<evidence type="ECO:0000256" key="5">
    <source>
        <dbReference type="ARBA" id="ARBA00023235"/>
    </source>
</evidence>
<dbReference type="GO" id="GO:0042732">
    <property type="term" value="P:D-xylose metabolic process"/>
    <property type="evidence" value="ECO:0007669"/>
    <property type="project" value="UniProtKB-KW"/>
</dbReference>
<evidence type="ECO:0000313" key="9">
    <source>
        <dbReference type="EnsemblPlants" id="Zm00001eb265380_P001"/>
    </source>
</evidence>
<name>A0A804U9Z3_MAIZE</name>
<dbReference type="EC" id="5.3.1.5" evidence="2"/>
<dbReference type="InterPro" id="IPR035979">
    <property type="entry name" value="RBD_domain_sf"/>
</dbReference>
<dbReference type="Proteomes" id="UP000007305">
    <property type="component" value="Chromosome 6"/>
</dbReference>
<keyword evidence="4" id="KW-0479">Metal-binding</keyword>
<dbReference type="PANTHER" id="PTHR48408:SF1">
    <property type="entry name" value="XYLOSE ISOMERASE"/>
    <property type="match status" value="1"/>
</dbReference>
<evidence type="ECO:0000256" key="7">
    <source>
        <dbReference type="ARBA" id="ARBA00033659"/>
    </source>
</evidence>
<dbReference type="PANTHER" id="PTHR48408">
    <property type="match status" value="1"/>
</dbReference>
<accession>A0A804U9Z3</accession>
<evidence type="ECO:0000256" key="1">
    <source>
        <dbReference type="ARBA" id="ARBA00005765"/>
    </source>
</evidence>
<evidence type="ECO:0000256" key="6">
    <source>
        <dbReference type="ARBA" id="ARBA00023277"/>
    </source>
</evidence>
<dbReference type="PROSITE" id="PS51415">
    <property type="entry name" value="XYLOSE_ISOMERASE"/>
    <property type="match status" value="1"/>
</dbReference>
<keyword evidence="3" id="KW-0859">Xylose metabolism</keyword>
<evidence type="ECO:0000256" key="8">
    <source>
        <dbReference type="SAM" id="Phobius"/>
    </source>
</evidence>
<evidence type="ECO:0000256" key="4">
    <source>
        <dbReference type="ARBA" id="ARBA00022723"/>
    </source>
</evidence>
<dbReference type="SUPFAM" id="SSF51658">
    <property type="entry name" value="Xylose isomerase-like"/>
    <property type="match status" value="1"/>
</dbReference>
<keyword evidence="8" id="KW-0472">Membrane</keyword>
<dbReference type="GO" id="GO:0046872">
    <property type="term" value="F:metal ion binding"/>
    <property type="evidence" value="ECO:0007669"/>
    <property type="project" value="UniProtKB-KW"/>
</dbReference>
<keyword evidence="8" id="KW-0812">Transmembrane</keyword>
<reference evidence="9" key="2">
    <citation type="submission" date="2019-07" db="EMBL/GenBank/DDBJ databases">
        <authorList>
            <person name="Seetharam A."/>
            <person name="Woodhouse M."/>
            <person name="Cannon E."/>
        </authorList>
    </citation>
    <scope>NUCLEOTIDE SEQUENCE [LARGE SCALE GENOMIC DNA]</scope>
    <source>
        <strain evidence="9">cv. B73</strain>
    </source>
</reference>
<keyword evidence="8" id="KW-1133">Transmembrane helix</keyword>
<dbReference type="AlphaFoldDB" id="A0A804U9Z3"/>
<feature type="transmembrane region" description="Helical" evidence="8">
    <location>
        <begin position="248"/>
        <end position="267"/>
    </location>
</feature>
<dbReference type="Gene3D" id="3.30.70.330">
    <property type="match status" value="1"/>
</dbReference>
<evidence type="ECO:0000256" key="3">
    <source>
        <dbReference type="ARBA" id="ARBA00022629"/>
    </source>
</evidence>
<dbReference type="EnsemblPlants" id="Zm00001eb265380_T001">
    <property type="protein sequence ID" value="Zm00001eb265380_P001"/>
    <property type="gene ID" value="Zm00001eb265380"/>
</dbReference>
<keyword evidence="5" id="KW-0413">Isomerase</keyword>
<dbReference type="InterPro" id="IPR012677">
    <property type="entry name" value="Nucleotide-bd_a/b_plait_sf"/>
</dbReference>
<dbReference type="InParanoid" id="A0A804U9Z3"/>
<dbReference type="GO" id="GO:0009045">
    <property type="term" value="F:xylose isomerase activity"/>
    <property type="evidence" value="ECO:0007669"/>
    <property type="project" value="UniProtKB-EC"/>
</dbReference>
<organism evidence="9 10">
    <name type="scientific">Zea mays</name>
    <name type="common">Maize</name>
    <dbReference type="NCBI Taxonomy" id="4577"/>
    <lineage>
        <taxon>Eukaryota</taxon>
        <taxon>Viridiplantae</taxon>
        <taxon>Streptophyta</taxon>
        <taxon>Embryophyta</taxon>
        <taxon>Tracheophyta</taxon>
        <taxon>Spermatophyta</taxon>
        <taxon>Magnoliopsida</taxon>
        <taxon>Liliopsida</taxon>
        <taxon>Poales</taxon>
        <taxon>Poaceae</taxon>
        <taxon>PACMAD clade</taxon>
        <taxon>Panicoideae</taxon>
        <taxon>Andropogonodae</taxon>
        <taxon>Andropogoneae</taxon>
        <taxon>Tripsacinae</taxon>
        <taxon>Zea</taxon>
    </lineage>
</organism>
<dbReference type="Gramene" id="Zm00001eb265380_T001">
    <property type="protein sequence ID" value="Zm00001eb265380_P001"/>
    <property type="gene ID" value="Zm00001eb265380"/>
</dbReference>
<keyword evidence="10" id="KW-1185">Reference proteome</keyword>
<dbReference type="Gene3D" id="3.20.20.150">
    <property type="entry name" value="Divalent-metal-dependent TIM barrel enzymes"/>
    <property type="match status" value="1"/>
</dbReference>